<protein>
    <submittedName>
        <fullName evidence="8">Hairy and enhancer of split transcription factor C</fullName>
    </submittedName>
</protein>
<dbReference type="SMART" id="SM00511">
    <property type="entry name" value="ORANGE"/>
    <property type="match status" value="1"/>
</dbReference>
<dbReference type="STRING" id="307972.A0A2G8JJ82"/>
<dbReference type="GO" id="GO:0005634">
    <property type="term" value="C:nucleus"/>
    <property type="evidence" value="ECO:0007669"/>
    <property type="project" value="UniProtKB-SubCell"/>
</dbReference>
<feature type="region of interest" description="Disordered" evidence="5">
    <location>
        <begin position="128"/>
        <end position="161"/>
    </location>
</feature>
<dbReference type="Proteomes" id="UP000230750">
    <property type="component" value="Unassembled WGS sequence"/>
</dbReference>
<comment type="subcellular location">
    <subcellularLocation>
        <location evidence="1">Nucleus</location>
    </subcellularLocation>
</comment>
<dbReference type="InterPro" id="IPR011598">
    <property type="entry name" value="bHLH_dom"/>
</dbReference>
<dbReference type="Gene3D" id="6.10.250.980">
    <property type="match status" value="1"/>
</dbReference>
<organism evidence="8 9">
    <name type="scientific">Stichopus japonicus</name>
    <name type="common">Sea cucumber</name>
    <dbReference type="NCBI Taxonomy" id="307972"/>
    <lineage>
        <taxon>Eukaryota</taxon>
        <taxon>Metazoa</taxon>
        <taxon>Echinodermata</taxon>
        <taxon>Eleutherozoa</taxon>
        <taxon>Echinozoa</taxon>
        <taxon>Holothuroidea</taxon>
        <taxon>Aspidochirotacea</taxon>
        <taxon>Aspidochirotida</taxon>
        <taxon>Stichopodidae</taxon>
        <taxon>Apostichopus</taxon>
    </lineage>
</organism>
<evidence type="ECO:0000256" key="2">
    <source>
        <dbReference type="ARBA" id="ARBA00023015"/>
    </source>
</evidence>
<feature type="domain" description="Orange" evidence="7">
    <location>
        <begin position="90"/>
        <end position="123"/>
    </location>
</feature>
<evidence type="ECO:0000256" key="5">
    <source>
        <dbReference type="SAM" id="MobiDB-lite"/>
    </source>
</evidence>
<dbReference type="InterPro" id="IPR003650">
    <property type="entry name" value="Orange_dom"/>
</dbReference>
<evidence type="ECO:0000256" key="1">
    <source>
        <dbReference type="ARBA" id="ARBA00004123"/>
    </source>
</evidence>
<keyword evidence="4" id="KW-0539">Nucleus</keyword>
<dbReference type="GO" id="GO:0003677">
    <property type="term" value="F:DNA binding"/>
    <property type="evidence" value="ECO:0007669"/>
    <property type="project" value="InterPro"/>
</dbReference>
<dbReference type="SMART" id="SM00353">
    <property type="entry name" value="HLH"/>
    <property type="match status" value="1"/>
</dbReference>
<dbReference type="SUPFAM" id="SSF47459">
    <property type="entry name" value="HLH, helix-loop-helix DNA-binding domain"/>
    <property type="match status" value="1"/>
</dbReference>
<proteinExistence type="predicted"/>
<evidence type="ECO:0000256" key="4">
    <source>
        <dbReference type="ARBA" id="ARBA00023242"/>
    </source>
</evidence>
<reference evidence="8 9" key="1">
    <citation type="journal article" date="2017" name="PLoS Biol.">
        <title>The sea cucumber genome provides insights into morphological evolution and visceral regeneration.</title>
        <authorList>
            <person name="Zhang X."/>
            <person name="Sun L."/>
            <person name="Yuan J."/>
            <person name="Sun Y."/>
            <person name="Gao Y."/>
            <person name="Zhang L."/>
            <person name="Li S."/>
            <person name="Dai H."/>
            <person name="Hamel J.F."/>
            <person name="Liu C."/>
            <person name="Yu Y."/>
            <person name="Liu S."/>
            <person name="Lin W."/>
            <person name="Guo K."/>
            <person name="Jin S."/>
            <person name="Xu P."/>
            <person name="Storey K.B."/>
            <person name="Huan P."/>
            <person name="Zhang T."/>
            <person name="Zhou Y."/>
            <person name="Zhang J."/>
            <person name="Lin C."/>
            <person name="Li X."/>
            <person name="Xing L."/>
            <person name="Huo D."/>
            <person name="Sun M."/>
            <person name="Wang L."/>
            <person name="Mercier A."/>
            <person name="Li F."/>
            <person name="Yang H."/>
            <person name="Xiang J."/>
        </authorList>
    </citation>
    <scope>NUCLEOTIDE SEQUENCE [LARGE SCALE GENOMIC DNA]</scope>
    <source>
        <strain evidence="8">Shaxun</strain>
        <tissue evidence="8">Muscle</tissue>
    </source>
</reference>
<feature type="domain" description="BHLH" evidence="6">
    <location>
        <begin position="16"/>
        <end position="73"/>
    </location>
</feature>
<dbReference type="InterPro" id="IPR050370">
    <property type="entry name" value="HES_HEY"/>
</dbReference>
<comment type="caution">
    <text evidence="8">The sequence shown here is derived from an EMBL/GenBank/DDBJ whole genome shotgun (WGS) entry which is preliminary data.</text>
</comment>
<keyword evidence="3" id="KW-0804">Transcription</keyword>
<accession>A0A2G8JJ82</accession>
<dbReference type="AlphaFoldDB" id="A0A2G8JJ82"/>
<dbReference type="Pfam" id="PF07527">
    <property type="entry name" value="Hairy_orange"/>
    <property type="match status" value="1"/>
</dbReference>
<evidence type="ECO:0000313" key="9">
    <source>
        <dbReference type="Proteomes" id="UP000230750"/>
    </source>
</evidence>
<feature type="compositionally biased region" description="Polar residues" evidence="5">
    <location>
        <begin position="128"/>
        <end position="143"/>
    </location>
</feature>
<dbReference type="OrthoDB" id="6085656at2759"/>
<dbReference type="PROSITE" id="PS50888">
    <property type="entry name" value="BHLH"/>
    <property type="match status" value="1"/>
</dbReference>
<dbReference type="Pfam" id="PF00010">
    <property type="entry name" value="HLH"/>
    <property type="match status" value="1"/>
</dbReference>
<dbReference type="EMBL" id="MRZV01001811">
    <property type="protein sequence ID" value="PIK35797.1"/>
    <property type="molecule type" value="Genomic_DNA"/>
</dbReference>
<dbReference type="GO" id="GO:0006355">
    <property type="term" value="P:regulation of DNA-templated transcription"/>
    <property type="evidence" value="ECO:0007669"/>
    <property type="project" value="InterPro"/>
</dbReference>
<evidence type="ECO:0000256" key="3">
    <source>
        <dbReference type="ARBA" id="ARBA00023163"/>
    </source>
</evidence>
<dbReference type="InterPro" id="IPR036638">
    <property type="entry name" value="HLH_DNA-bd_sf"/>
</dbReference>
<sequence length="230" mass="25822">MATVILNSDVRQHKRRPRINKHLTERRRRARINDSLFQLKNLVFPALENKVSQNSKVEKADILEMTLLYLRGLQKQALTNQGQQPTVNHFQAGFSECLGEVSHFLLSCDSIDTNTRIQLLNHVASRTTNMHSPPTPTHASSISPPAARHNRSATEVTTLSNKKLTVEVQPTVQQSWNGSPYSLMTPPTSPMESAGRSFARNGLKMAHSAFDGKNNVVSGHMLPVWRPWLE</sequence>
<keyword evidence="2" id="KW-0805">Transcription regulation</keyword>
<evidence type="ECO:0000259" key="6">
    <source>
        <dbReference type="PROSITE" id="PS50888"/>
    </source>
</evidence>
<evidence type="ECO:0000313" key="8">
    <source>
        <dbReference type="EMBL" id="PIK35797.1"/>
    </source>
</evidence>
<dbReference type="Gene3D" id="4.10.280.10">
    <property type="entry name" value="Helix-loop-helix DNA-binding domain"/>
    <property type="match status" value="1"/>
</dbReference>
<gene>
    <name evidence="8" type="ORF">BSL78_27368</name>
</gene>
<dbReference type="SUPFAM" id="SSF158457">
    <property type="entry name" value="Orange domain-like"/>
    <property type="match status" value="1"/>
</dbReference>
<dbReference type="PANTHER" id="PTHR10985">
    <property type="entry name" value="BASIC HELIX-LOOP-HELIX TRANSCRIPTION FACTOR, HES-RELATED"/>
    <property type="match status" value="1"/>
</dbReference>
<dbReference type="PROSITE" id="PS51054">
    <property type="entry name" value="ORANGE"/>
    <property type="match status" value="1"/>
</dbReference>
<evidence type="ECO:0000259" key="7">
    <source>
        <dbReference type="PROSITE" id="PS51054"/>
    </source>
</evidence>
<name>A0A2G8JJ82_STIJA</name>
<keyword evidence="9" id="KW-1185">Reference proteome</keyword>
<dbReference type="CDD" id="cd11410">
    <property type="entry name" value="bHLH_O_HES"/>
    <property type="match status" value="1"/>
</dbReference>
<dbReference type="GO" id="GO:0046983">
    <property type="term" value="F:protein dimerization activity"/>
    <property type="evidence" value="ECO:0007669"/>
    <property type="project" value="InterPro"/>
</dbReference>